<dbReference type="EMBL" id="CP094298">
    <property type="protein sequence ID" value="UNZ01046.1"/>
    <property type="molecule type" value="Genomic_DNA"/>
</dbReference>
<proteinExistence type="predicted"/>
<gene>
    <name evidence="1" type="ORF">SRIMR7_02735</name>
</gene>
<organism evidence="1 2">
    <name type="scientific">Streptomyces rimosus subsp. rimosus</name>
    <dbReference type="NCBI Taxonomy" id="132474"/>
    <lineage>
        <taxon>Bacteria</taxon>
        <taxon>Bacillati</taxon>
        <taxon>Actinomycetota</taxon>
        <taxon>Actinomycetes</taxon>
        <taxon>Kitasatosporales</taxon>
        <taxon>Streptomycetaceae</taxon>
        <taxon>Streptomyces</taxon>
    </lineage>
</organism>
<name>A0ABY3YST5_STRRM</name>
<protein>
    <submittedName>
        <fullName evidence="1">Uncharacterized protein</fullName>
    </submittedName>
</protein>
<dbReference type="Proteomes" id="UP000829494">
    <property type="component" value="Chromosome"/>
</dbReference>
<evidence type="ECO:0000313" key="2">
    <source>
        <dbReference type="Proteomes" id="UP000829494"/>
    </source>
</evidence>
<keyword evidence="2" id="KW-1185">Reference proteome</keyword>
<evidence type="ECO:0000313" key="1">
    <source>
        <dbReference type="EMBL" id="UNZ01046.1"/>
    </source>
</evidence>
<reference evidence="1 2" key="1">
    <citation type="submission" date="2022-03" db="EMBL/GenBank/DDBJ databases">
        <title>Complete genome of Streptomyces rimosus ssp. rimosus R7 (=ATCC 10970).</title>
        <authorList>
            <person name="Beganovic S."/>
            <person name="Ruckert C."/>
            <person name="Busche T."/>
            <person name="Kalinowski J."/>
            <person name="Wittmann C."/>
        </authorList>
    </citation>
    <scope>NUCLEOTIDE SEQUENCE [LARGE SCALE GENOMIC DNA]</scope>
    <source>
        <strain evidence="1 2">R7</strain>
    </source>
</reference>
<sequence>MAGFRVCGEETVGMRVMPHPAVTVVLEFGACPLVVDTAAARQ</sequence>
<accession>A0ABY3YST5</accession>